<sequence>MAASGPTGVEDFTAGPVRLIDATEVLGAIGVILPPPLGDASLLSPTAALALAALMPGAVVVHARREEPIVPPLALAGLSVVAAVLGVLTIA</sequence>
<dbReference type="AlphaFoldDB" id="A0A6N8GNE6"/>
<protein>
    <submittedName>
        <fullName evidence="6">DoxX family protein</fullName>
    </submittedName>
</protein>
<evidence type="ECO:0000256" key="5">
    <source>
        <dbReference type="SAM" id="Phobius"/>
    </source>
</evidence>
<feature type="transmembrane region" description="Helical" evidence="5">
    <location>
        <begin position="73"/>
        <end position="90"/>
    </location>
</feature>
<keyword evidence="2 5" id="KW-0812">Transmembrane</keyword>
<name>A0A6N8GNE6_9MICC</name>
<comment type="caution">
    <text evidence="6">The sequence shown here is derived from an EMBL/GenBank/DDBJ whole genome shotgun (WGS) entry which is preliminary data.</text>
</comment>
<reference evidence="6 7" key="1">
    <citation type="submission" date="2019-12" db="EMBL/GenBank/DDBJ databases">
        <authorList>
            <person name="Shi Y."/>
        </authorList>
    </citation>
    <scope>NUCLEOTIDE SEQUENCE [LARGE SCALE GENOMIC DNA]</scope>
    <source>
        <strain evidence="6 7">JCM 17929</strain>
    </source>
</reference>
<accession>A0A6N8GNE6</accession>
<dbReference type="RefSeq" id="WP_156269643.1">
    <property type="nucleotide sequence ID" value="NZ_WOGU01000009.1"/>
</dbReference>
<keyword evidence="3 5" id="KW-1133">Transmembrane helix</keyword>
<evidence type="ECO:0000256" key="4">
    <source>
        <dbReference type="ARBA" id="ARBA00023136"/>
    </source>
</evidence>
<evidence type="ECO:0000256" key="2">
    <source>
        <dbReference type="ARBA" id="ARBA00022692"/>
    </source>
</evidence>
<evidence type="ECO:0000313" key="7">
    <source>
        <dbReference type="Proteomes" id="UP000436989"/>
    </source>
</evidence>
<evidence type="ECO:0000256" key="3">
    <source>
        <dbReference type="ARBA" id="ARBA00022989"/>
    </source>
</evidence>
<evidence type="ECO:0000256" key="1">
    <source>
        <dbReference type="ARBA" id="ARBA00004141"/>
    </source>
</evidence>
<keyword evidence="4 5" id="KW-0472">Membrane</keyword>
<dbReference type="EMBL" id="WOGU01000009">
    <property type="protein sequence ID" value="MUN63747.1"/>
    <property type="molecule type" value="Genomic_DNA"/>
</dbReference>
<evidence type="ECO:0000313" key="6">
    <source>
        <dbReference type="EMBL" id="MUN63747.1"/>
    </source>
</evidence>
<dbReference type="InterPro" id="IPR032808">
    <property type="entry name" value="DoxX"/>
</dbReference>
<gene>
    <name evidence="6" type="ORF">GMA12_11435</name>
</gene>
<comment type="subcellular location">
    <subcellularLocation>
        <location evidence="1">Membrane</location>
        <topology evidence="1">Multi-pass membrane protein</topology>
    </subcellularLocation>
</comment>
<dbReference type="GO" id="GO:0016020">
    <property type="term" value="C:membrane"/>
    <property type="evidence" value="ECO:0007669"/>
    <property type="project" value="UniProtKB-SubCell"/>
</dbReference>
<proteinExistence type="predicted"/>
<dbReference type="Proteomes" id="UP000436989">
    <property type="component" value="Unassembled WGS sequence"/>
</dbReference>
<feature type="transmembrane region" description="Helical" evidence="5">
    <location>
        <begin position="42"/>
        <end position="61"/>
    </location>
</feature>
<dbReference type="Pfam" id="PF13564">
    <property type="entry name" value="DoxX_2"/>
    <property type="match status" value="1"/>
</dbReference>
<keyword evidence="7" id="KW-1185">Reference proteome</keyword>
<organism evidence="6 7">
    <name type="scientific">Kocuria sediminis</name>
    <dbReference type="NCBI Taxonomy" id="1038857"/>
    <lineage>
        <taxon>Bacteria</taxon>
        <taxon>Bacillati</taxon>
        <taxon>Actinomycetota</taxon>
        <taxon>Actinomycetes</taxon>
        <taxon>Micrococcales</taxon>
        <taxon>Micrococcaceae</taxon>
        <taxon>Kocuria</taxon>
    </lineage>
</organism>